<dbReference type="Gene3D" id="3.90.1750.20">
    <property type="entry name" value="Putative Large Serine Recombinase, Chain B, Domain 2"/>
    <property type="match status" value="1"/>
</dbReference>
<dbReference type="InterPro" id="IPR036162">
    <property type="entry name" value="Resolvase-like_N_sf"/>
</dbReference>
<dbReference type="InterPro" id="IPR050639">
    <property type="entry name" value="SSR_resolvase"/>
</dbReference>
<dbReference type="PANTHER" id="PTHR30461:SF23">
    <property type="entry name" value="DNA RECOMBINASE-RELATED"/>
    <property type="match status" value="1"/>
</dbReference>
<dbReference type="PROSITE" id="PS51736">
    <property type="entry name" value="RECOMBINASES_3"/>
    <property type="match status" value="1"/>
</dbReference>
<evidence type="ECO:0000256" key="1">
    <source>
        <dbReference type="SAM" id="MobiDB-lite"/>
    </source>
</evidence>
<dbReference type="EMBL" id="JBHUIX010000012">
    <property type="protein sequence ID" value="MFD2174853.1"/>
    <property type="molecule type" value="Genomic_DNA"/>
</dbReference>
<dbReference type="Proteomes" id="UP001597413">
    <property type="component" value="Unassembled WGS sequence"/>
</dbReference>
<feature type="domain" description="Resolvase/invertase-type recombinase catalytic" evidence="2">
    <location>
        <begin position="153"/>
        <end position="301"/>
    </location>
</feature>
<dbReference type="Pfam" id="PF00239">
    <property type="entry name" value="Resolvase"/>
    <property type="match status" value="1"/>
</dbReference>
<feature type="region of interest" description="Disordered" evidence="1">
    <location>
        <begin position="1"/>
        <end position="26"/>
    </location>
</feature>
<dbReference type="PROSITE" id="PS51737">
    <property type="entry name" value="RECOMBINASE_DNA_BIND"/>
    <property type="match status" value="1"/>
</dbReference>
<dbReference type="SUPFAM" id="SSF53041">
    <property type="entry name" value="Resolvase-like"/>
    <property type="match status" value="1"/>
</dbReference>
<dbReference type="InterPro" id="IPR011109">
    <property type="entry name" value="DNA_bind_recombinase_dom"/>
</dbReference>
<dbReference type="CDD" id="cd00338">
    <property type="entry name" value="Ser_Recombinase"/>
    <property type="match status" value="1"/>
</dbReference>
<gene>
    <name evidence="4" type="ORF">ACFSM0_12210</name>
</gene>
<dbReference type="PANTHER" id="PTHR30461">
    <property type="entry name" value="DNA-INVERTASE FROM LAMBDOID PROPHAGE"/>
    <property type="match status" value="1"/>
</dbReference>
<keyword evidence="5" id="KW-1185">Reference proteome</keyword>
<dbReference type="InterPro" id="IPR038109">
    <property type="entry name" value="DNA_bind_recomb_sf"/>
</dbReference>
<dbReference type="InterPro" id="IPR025827">
    <property type="entry name" value="Zn_ribbon_recom_dom"/>
</dbReference>
<feature type="domain" description="Recombinase" evidence="3">
    <location>
        <begin position="300"/>
        <end position="447"/>
    </location>
</feature>
<evidence type="ECO:0000259" key="3">
    <source>
        <dbReference type="PROSITE" id="PS51737"/>
    </source>
</evidence>
<dbReference type="SMART" id="SM00857">
    <property type="entry name" value="Resolvase"/>
    <property type="match status" value="1"/>
</dbReference>
<reference evidence="5" key="1">
    <citation type="journal article" date="2019" name="Int. J. Syst. Evol. Microbiol.">
        <title>The Global Catalogue of Microorganisms (GCM) 10K type strain sequencing project: providing services to taxonomists for standard genome sequencing and annotation.</title>
        <authorList>
            <consortium name="The Broad Institute Genomics Platform"/>
            <consortium name="The Broad Institute Genome Sequencing Center for Infectious Disease"/>
            <person name="Wu L."/>
            <person name="Ma J."/>
        </authorList>
    </citation>
    <scope>NUCLEOTIDE SEQUENCE [LARGE SCALE GENOMIC DNA]</scope>
    <source>
        <strain evidence="5">CCUG 55131</strain>
    </source>
</reference>
<name>A0ABW5ABZ8_9RHOB</name>
<dbReference type="Gene3D" id="3.40.50.1390">
    <property type="entry name" value="Resolvase, N-terminal catalytic domain"/>
    <property type="match status" value="1"/>
</dbReference>
<protein>
    <submittedName>
        <fullName evidence="4">Recombinase family protein</fullName>
    </submittedName>
</protein>
<comment type="caution">
    <text evidence="4">The sequence shown here is derived from an EMBL/GenBank/DDBJ whole genome shotgun (WGS) entry which is preliminary data.</text>
</comment>
<organism evidence="4 5">
    <name type="scientific">Rhodobacter lacus</name>
    <dbReference type="NCBI Taxonomy" id="1641972"/>
    <lineage>
        <taxon>Bacteria</taxon>
        <taxon>Pseudomonadati</taxon>
        <taxon>Pseudomonadota</taxon>
        <taxon>Alphaproteobacteria</taxon>
        <taxon>Rhodobacterales</taxon>
        <taxon>Rhodobacter group</taxon>
        <taxon>Rhodobacter</taxon>
    </lineage>
</organism>
<dbReference type="Pfam" id="PF07508">
    <property type="entry name" value="Recombinase"/>
    <property type="match status" value="1"/>
</dbReference>
<proteinExistence type="predicted"/>
<evidence type="ECO:0000313" key="5">
    <source>
        <dbReference type="Proteomes" id="UP001597413"/>
    </source>
</evidence>
<dbReference type="Pfam" id="PF13408">
    <property type="entry name" value="Zn_ribbon_recom"/>
    <property type="match status" value="1"/>
</dbReference>
<dbReference type="InterPro" id="IPR006119">
    <property type="entry name" value="Resolv_N"/>
</dbReference>
<evidence type="ECO:0000313" key="4">
    <source>
        <dbReference type="EMBL" id="MFD2174853.1"/>
    </source>
</evidence>
<sequence length="598" mass="65462">MKRRAVFRSRERRNSADGAGSNEACQQKGRAGCAGRGCGICAAGQCADNIGNCGIGRATNFARRNGAVEGPLPSLFTHSSAGGRTVGPSKRGNGQHIPQGHCHEAWEPKAASVKTAPFPGRISFLRGGRSPPIIVAFLWAPYLDESPMTQPQRVALYARFSTDMQRDASIEDQLDSCREHALRMGWQIAGEYSDKAVSGASMFRTGIKALLRDAKARTFDIVLSEALDRLSRKLADIAGFHDDLEFGKIELHTLTEGKIDKMLIGMKGTMNEIQLRDIALKTRRCQKGRIKAGKNAGGKSYGYKVLAPAEANGKEERGDLEIAPLEAAVVVRIFEDYAVKGLSPKKIAEALNLEGIPAPRGRHWSASTLHGNRERGTGILNNPLYAGVRVWNRLTYAKDPDTGKRVSRQNPEEIVERIDVAHLRIVDEALWEAARTRQGALKSKGTDVPIWDRRRPKYLFSGLMVCGCCGSGFAKVGKDGFGCSGARNKGRAVCTNMTMIKKDDIEGRVLHALEHHLMDDEAVRVFCEEYAAERNRLEKAADTFRATREAELRQVNRDHDKLVDALLEGIPAARVKSKMEALAARQAELEALLAASPA</sequence>
<accession>A0ABW5ABZ8</accession>
<evidence type="ECO:0000259" key="2">
    <source>
        <dbReference type="PROSITE" id="PS51736"/>
    </source>
</evidence>
<feature type="non-terminal residue" evidence="4">
    <location>
        <position position="598"/>
    </location>
</feature>